<dbReference type="AlphaFoldDB" id="A0A0G0LBM3"/>
<sequence>MKNPKVAIYYDWLNQWGGAERVLLDLLEIYPKADIYTLTYNPQKTSWLPKGHQIFSLNLKNKLLSTPFYAYKLEQIDFSSYDLVISTTSTVGHCLLTPPQCLYICYFHNINRYLYQHPPALLKPILNQYQKIDKIFATRPDHLFCNSQNVASRIQQHYHRDATVLYPGIDTQKFIPNPKPPQKYFLIVSRLVAHKKIDLVINTFKRLPYRLKIVGTGRDEAYLKCLANNYHNIEFYKSIDDSQLINLYQNCQGLIYPQEEDFGLTALEVQSCGRGVIAFNRGGAKESVISGKTGIFFDRQSPESLSDAIEKYLSKPPLSEDCRRQAIKFDRHNFMLNFTKQVDSIWSKRQTITS</sequence>
<dbReference type="SUPFAM" id="SSF53756">
    <property type="entry name" value="UDP-Glycosyltransferase/glycogen phosphorylase"/>
    <property type="match status" value="1"/>
</dbReference>
<name>A0A0G0LBM3_9BACT</name>
<dbReference type="Pfam" id="PF00534">
    <property type="entry name" value="Glycos_transf_1"/>
    <property type="match status" value="1"/>
</dbReference>
<organism evidence="3 4">
    <name type="scientific">Candidatus Shapirobacteria bacterium GW2011_GWE1_38_10</name>
    <dbReference type="NCBI Taxonomy" id="1618488"/>
    <lineage>
        <taxon>Bacteria</taxon>
        <taxon>Candidatus Shapironibacteriota</taxon>
    </lineage>
</organism>
<dbReference type="PANTHER" id="PTHR46401:SF2">
    <property type="entry name" value="GLYCOSYLTRANSFERASE WBBK-RELATED"/>
    <property type="match status" value="1"/>
</dbReference>
<dbReference type="InterPro" id="IPR001296">
    <property type="entry name" value="Glyco_trans_1"/>
</dbReference>
<dbReference type="Proteomes" id="UP000034231">
    <property type="component" value="Unassembled WGS sequence"/>
</dbReference>
<dbReference type="EMBL" id="LBTX01000009">
    <property type="protein sequence ID" value="KKQ50076.1"/>
    <property type="molecule type" value="Genomic_DNA"/>
</dbReference>
<comment type="caution">
    <text evidence="3">The sequence shown here is derived from an EMBL/GenBank/DDBJ whole genome shotgun (WGS) entry which is preliminary data.</text>
</comment>
<dbReference type="PANTHER" id="PTHR46401">
    <property type="entry name" value="GLYCOSYLTRANSFERASE WBBK-RELATED"/>
    <property type="match status" value="1"/>
</dbReference>
<protein>
    <submittedName>
        <fullName evidence="3">Glycosyl transferase group 1</fullName>
    </submittedName>
</protein>
<dbReference type="GO" id="GO:0016757">
    <property type="term" value="F:glycosyltransferase activity"/>
    <property type="evidence" value="ECO:0007669"/>
    <property type="project" value="InterPro"/>
</dbReference>
<evidence type="ECO:0000256" key="1">
    <source>
        <dbReference type="ARBA" id="ARBA00022679"/>
    </source>
</evidence>
<reference evidence="3 4" key="1">
    <citation type="journal article" date="2015" name="Nature">
        <title>rRNA introns, odd ribosomes, and small enigmatic genomes across a large radiation of phyla.</title>
        <authorList>
            <person name="Brown C.T."/>
            <person name="Hug L.A."/>
            <person name="Thomas B.C."/>
            <person name="Sharon I."/>
            <person name="Castelle C.J."/>
            <person name="Singh A."/>
            <person name="Wilkins M.J."/>
            <person name="Williams K.H."/>
            <person name="Banfield J.F."/>
        </authorList>
    </citation>
    <scope>NUCLEOTIDE SEQUENCE [LARGE SCALE GENOMIC DNA]</scope>
</reference>
<keyword evidence="1 3" id="KW-0808">Transferase</keyword>
<feature type="domain" description="Glycosyl transferase family 1" evidence="2">
    <location>
        <begin position="170"/>
        <end position="328"/>
    </location>
</feature>
<accession>A0A0G0LBM3</accession>
<proteinExistence type="predicted"/>
<gene>
    <name evidence="3" type="ORF">US68_C0009G0031</name>
</gene>
<evidence type="ECO:0000313" key="4">
    <source>
        <dbReference type="Proteomes" id="UP000034231"/>
    </source>
</evidence>
<evidence type="ECO:0000313" key="3">
    <source>
        <dbReference type="EMBL" id="KKQ50076.1"/>
    </source>
</evidence>
<dbReference type="GO" id="GO:0009103">
    <property type="term" value="P:lipopolysaccharide biosynthetic process"/>
    <property type="evidence" value="ECO:0007669"/>
    <property type="project" value="TreeGrafter"/>
</dbReference>
<dbReference type="Gene3D" id="3.40.50.2000">
    <property type="entry name" value="Glycogen Phosphorylase B"/>
    <property type="match status" value="2"/>
</dbReference>
<evidence type="ECO:0000259" key="2">
    <source>
        <dbReference type="Pfam" id="PF00534"/>
    </source>
</evidence>